<reference evidence="9" key="2">
    <citation type="submission" date="2025-08" db="UniProtKB">
        <authorList>
            <consortium name="Ensembl"/>
        </authorList>
    </citation>
    <scope>IDENTIFICATION</scope>
</reference>
<evidence type="ECO:0000259" key="8">
    <source>
        <dbReference type="PROSITE" id="PS50923"/>
    </source>
</evidence>
<comment type="caution">
    <text evidence="5">Lacks conserved residue(s) required for the propagation of feature annotation.</text>
</comment>
<accession>A0A8C4XC91</accession>
<dbReference type="GeneTree" id="ENSGT00940000161110"/>
<dbReference type="PROSITE" id="PS50923">
    <property type="entry name" value="SUSHI"/>
    <property type="match status" value="5"/>
</dbReference>
<keyword evidence="6" id="KW-0812">Transmembrane</keyword>
<protein>
    <submittedName>
        <fullName evidence="9">C4b-binding protein alpha chain-like</fullName>
    </submittedName>
</protein>
<evidence type="ECO:0000256" key="1">
    <source>
        <dbReference type="ARBA" id="ARBA00022659"/>
    </source>
</evidence>
<dbReference type="InterPro" id="IPR051277">
    <property type="entry name" value="SEZ6_CSMD_C4BPB_Regulators"/>
</dbReference>
<dbReference type="Pfam" id="PF00084">
    <property type="entry name" value="Sushi"/>
    <property type="match status" value="5"/>
</dbReference>
<dbReference type="AlphaFoldDB" id="A0A8C4XC91"/>
<reference evidence="9" key="3">
    <citation type="submission" date="2025-09" db="UniProtKB">
        <authorList>
            <consortium name="Ensembl"/>
        </authorList>
    </citation>
    <scope>IDENTIFICATION</scope>
</reference>
<feature type="domain" description="Sushi" evidence="8">
    <location>
        <begin position="89"/>
        <end position="148"/>
    </location>
</feature>
<evidence type="ECO:0000313" key="10">
    <source>
        <dbReference type="Proteomes" id="UP000694620"/>
    </source>
</evidence>
<feature type="domain" description="Sushi" evidence="8">
    <location>
        <begin position="208"/>
        <end position="267"/>
    </location>
</feature>
<keyword evidence="6" id="KW-1133">Transmembrane helix</keyword>
<dbReference type="CDD" id="cd00033">
    <property type="entry name" value="CCP"/>
    <property type="match status" value="5"/>
</dbReference>
<feature type="domain" description="Sushi" evidence="8">
    <location>
        <begin position="26"/>
        <end position="88"/>
    </location>
</feature>
<keyword evidence="3" id="KW-0677">Repeat</keyword>
<evidence type="ECO:0000256" key="3">
    <source>
        <dbReference type="ARBA" id="ARBA00022737"/>
    </source>
</evidence>
<proteinExistence type="predicted"/>
<evidence type="ECO:0000256" key="5">
    <source>
        <dbReference type="PROSITE-ProRule" id="PRU00302"/>
    </source>
</evidence>
<dbReference type="PANTHER" id="PTHR45656:SF4">
    <property type="entry name" value="PROTEIN CBR-CLEC-78"/>
    <property type="match status" value="1"/>
</dbReference>
<dbReference type="PANTHER" id="PTHR45656">
    <property type="entry name" value="PROTEIN CBR-CLEC-78"/>
    <property type="match status" value="1"/>
</dbReference>
<dbReference type="InterPro" id="IPR000436">
    <property type="entry name" value="Sushi_SCR_CCP_dom"/>
</dbReference>
<feature type="disulfide bond" evidence="5">
    <location>
        <begin position="59"/>
        <end position="86"/>
    </location>
</feature>
<keyword evidence="1 5" id="KW-0768">Sushi</keyword>
<dbReference type="InterPro" id="IPR035976">
    <property type="entry name" value="Sushi/SCR/CCP_sf"/>
</dbReference>
<dbReference type="FunFam" id="2.10.70.10:FF:000014">
    <property type="entry name" value="Membrane cofactor protein"/>
    <property type="match status" value="2"/>
</dbReference>
<gene>
    <name evidence="9" type="primary">LOC114647906</name>
</gene>
<dbReference type="Ensembl" id="ENSECRT00000021745.1">
    <property type="protein sequence ID" value="ENSECRP00000021281.1"/>
    <property type="gene ID" value="ENSECRG00000014344.1"/>
</dbReference>
<feature type="disulfide bond" evidence="5">
    <location>
        <begin position="238"/>
        <end position="265"/>
    </location>
</feature>
<keyword evidence="10" id="KW-1185">Reference proteome</keyword>
<feature type="domain" description="Sushi" evidence="8">
    <location>
        <begin position="149"/>
        <end position="207"/>
    </location>
</feature>
<evidence type="ECO:0000256" key="2">
    <source>
        <dbReference type="ARBA" id="ARBA00022729"/>
    </source>
</evidence>
<feature type="disulfide bond" evidence="5">
    <location>
        <begin position="178"/>
        <end position="205"/>
    </location>
</feature>
<reference evidence="9" key="1">
    <citation type="submission" date="2021-06" db="EMBL/GenBank/DDBJ databases">
        <authorList>
            <consortium name="Wellcome Sanger Institute Data Sharing"/>
        </authorList>
    </citation>
    <scope>NUCLEOTIDE SEQUENCE [LARGE SCALE GENOMIC DNA]</scope>
</reference>
<feature type="signal peptide" evidence="7">
    <location>
        <begin position="1"/>
        <end position="26"/>
    </location>
</feature>
<keyword evidence="4 5" id="KW-1015">Disulfide bond</keyword>
<organism evidence="9 10">
    <name type="scientific">Erpetoichthys calabaricus</name>
    <name type="common">Rope fish</name>
    <name type="synonym">Calamoichthys calabaricus</name>
    <dbReference type="NCBI Taxonomy" id="27687"/>
    <lineage>
        <taxon>Eukaryota</taxon>
        <taxon>Metazoa</taxon>
        <taxon>Chordata</taxon>
        <taxon>Craniata</taxon>
        <taxon>Vertebrata</taxon>
        <taxon>Euteleostomi</taxon>
        <taxon>Actinopterygii</taxon>
        <taxon>Polypteriformes</taxon>
        <taxon>Polypteridae</taxon>
        <taxon>Erpetoichthys</taxon>
    </lineage>
</organism>
<evidence type="ECO:0000313" key="9">
    <source>
        <dbReference type="Ensembl" id="ENSECRP00000021281.1"/>
    </source>
</evidence>
<evidence type="ECO:0000256" key="6">
    <source>
        <dbReference type="SAM" id="Phobius"/>
    </source>
</evidence>
<evidence type="ECO:0000256" key="7">
    <source>
        <dbReference type="SAM" id="SignalP"/>
    </source>
</evidence>
<name>A0A8C4XC91_ERPCA</name>
<dbReference type="Gene3D" id="2.10.70.10">
    <property type="entry name" value="Complement Module, domain 1"/>
    <property type="match status" value="5"/>
</dbReference>
<feature type="transmembrane region" description="Helical" evidence="6">
    <location>
        <begin position="354"/>
        <end position="375"/>
    </location>
</feature>
<feature type="domain" description="Sushi" evidence="8">
    <location>
        <begin position="271"/>
        <end position="330"/>
    </location>
</feature>
<evidence type="ECO:0000256" key="4">
    <source>
        <dbReference type="ARBA" id="ARBA00023157"/>
    </source>
</evidence>
<keyword evidence="6" id="KW-0472">Membrane</keyword>
<dbReference type="SMART" id="SM00032">
    <property type="entry name" value="CCP"/>
    <property type="match status" value="5"/>
</dbReference>
<feature type="disulfide bond" evidence="5">
    <location>
        <begin position="301"/>
        <end position="328"/>
    </location>
</feature>
<feature type="chain" id="PRO_5034681482" evidence="7">
    <location>
        <begin position="27"/>
        <end position="392"/>
    </location>
</feature>
<dbReference type="SUPFAM" id="SSF57535">
    <property type="entry name" value="Complement control module/SCR domain"/>
    <property type="match status" value="5"/>
</dbReference>
<sequence>MKAVPCVFGGLIELLVVLGLVGLVAGNCGKPPDVLNATPKSEFLSSSEFSDGSKLSYECIPGYVREKGTSQITCTGSIWSTPTLQCQKRDCGSPQELIDGQYQVTEGTEYGATVTAVCNEGFKLGGRDDHLTCGSDGHWFGGSPVCERVKCQDPPEIENGSHDPESGIFSGSVVSYKCNPGLDLIGNDQLVCGNNGEYNSQQPVCKQVSCPNINIENGAKTSGFGPHYRYKNSITFICISGFQLIGQSTIYCDENNTWKPNPPTCVKAIEDSCPNINIENGQKTSGFSPPYRYKSSITFTCNNGFQLNGQSTIYCDENNTWKPNPPTCVKAIGTVSPPTTTTTTTPRDDKTDKIVGGIVGGIILLALSIAGVAVVNKYIIKKNRSAKDNRVL</sequence>
<keyword evidence="2 7" id="KW-0732">Signal</keyword>
<dbReference type="Proteomes" id="UP000694620">
    <property type="component" value="Chromosome 3"/>
</dbReference>